<feature type="region of interest" description="Disordered" evidence="2">
    <location>
        <begin position="615"/>
        <end position="682"/>
    </location>
</feature>
<reference evidence="4 5" key="1">
    <citation type="submission" date="2025-05" db="UniProtKB">
        <authorList>
            <consortium name="RefSeq"/>
        </authorList>
    </citation>
    <scope>IDENTIFICATION</scope>
</reference>
<feature type="coiled-coil region" evidence="1">
    <location>
        <begin position="137"/>
        <end position="164"/>
    </location>
</feature>
<name>A0ABM4CCE7_HYDVU</name>
<feature type="coiled-coil region" evidence="1">
    <location>
        <begin position="355"/>
        <end position="389"/>
    </location>
</feature>
<proteinExistence type="predicted"/>
<evidence type="ECO:0000313" key="4">
    <source>
        <dbReference type="RefSeq" id="XP_065659325.1"/>
    </source>
</evidence>
<dbReference type="RefSeq" id="XP_065659327.1">
    <property type="nucleotide sequence ID" value="XM_065803255.1"/>
</dbReference>
<evidence type="ECO:0000256" key="2">
    <source>
        <dbReference type="SAM" id="MobiDB-lite"/>
    </source>
</evidence>
<keyword evidence="3" id="KW-1185">Reference proteome</keyword>
<feature type="region of interest" description="Disordered" evidence="2">
    <location>
        <begin position="1"/>
        <end position="21"/>
    </location>
</feature>
<protein>
    <submittedName>
        <fullName evidence="4 5">Leucine-rich repeat-containing protein DDB_G0290503 isoform X2</fullName>
    </submittedName>
</protein>
<dbReference type="GeneID" id="100211204"/>
<feature type="compositionally biased region" description="Basic residues" evidence="2">
    <location>
        <begin position="658"/>
        <end position="669"/>
    </location>
</feature>
<feature type="compositionally biased region" description="Low complexity" evidence="2">
    <location>
        <begin position="9"/>
        <end position="19"/>
    </location>
</feature>
<keyword evidence="1" id="KW-0175">Coiled coil</keyword>
<feature type="compositionally biased region" description="Acidic residues" evidence="2">
    <location>
        <begin position="673"/>
        <end position="682"/>
    </location>
</feature>
<organism evidence="3 5">
    <name type="scientific">Hydra vulgaris</name>
    <name type="common">Hydra</name>
    <name type="synonym">Hydra attenuata</name>
    <dbReference type="NCBI Taxonomy" id="6087"/>
    <lineage>
        <taxon>Eukaryota</taxon>
        <taxon>Metazoa</taxon>
        <taxon>Cnidaria</taxon>
        <taxon>Hydrozoa</taxon>
        <taxon>Hydroidolina</taxon>
        <taxon>Anthoathecata</taxon>
        <taxon>Aplanulata</taxon>
        <taxon>Hydridae</taxon>
        <taxon>Hydra</taxon>
    </lineage>
</organism>
<dbReference type="PANTHER" id="PTHR35153">
    <property type="entry name" value="COILED-COIL DOMAIN-CONTAINING PROTEIN 154"/>
    <property type="match status" value="1"/>
</dbReference>
<dbReference type="Proteomes" id="UP001652625">
    <property type="component" value="Chromosome 08"/>
</dbReference>
<gene>
    <name evidence="4 5" type="primary">LOC100211204</name>
</gene>
<sequence>MMSNSPLTNSNNGFSSRFNGHPKDSIVLPQKNVNSQLMQAGNFPSKMILDDLLLSQGSLRNEVMRNDETLQAVRQENIMLAEKVQHATNLYRQLLTRVSKTEERIALESSSISSVVNQAKQVEVLLTSQHEQMVTREQKLVMQVQRLQEEVSILKIERETSQKSVQNMSQEIRMISEKLSRQSVTLGTGLQDLKAYLDNKEQERKHEIDVKINELNERLNDECNKRAVFQTQTEGRFETTHLQMNHNEKSRNDDVYKLATLVREKEALSKSEVRSLQDKLKEMIEDYGKVQSHKDHQLRNEIEIKLAELDRKIRSEAKQMIDQYKDYHEEASVMIREIKEFITEETERIAAKLQNNGYTDQINEIKASIKSLEKEVNQNKKEIEKVVRAEISSRLSQGEKLTHMVTQIRKDTNDGLSYMHQTLSENKKKIDNAEETIRKDVARLVNDSLSSMNAKAELHHIRDIQKKIEDIEDALDDVVKQEEHIEMNSERIKQMEMENILAQGDINSAIDSNKQQILNLLKQNNEVVDQIKSVEKKLHYLAETFQNFKEKNGSINRPLKPVLTPRAPQNHNELNEQINDISRVVDVLTDVLSQIIDAEYEENKNDKQLEELKEKLDKLKDEGGDSEDDEPIHLWKQSDDDEKQSELEDDESKIIQSPKKKKIDSKKKKPSDEANDDDWSDN</sequence>
<feature type="compositionally biased region" description="Acidic residues" evidence="2">
    <location>
        <begin position="639"/>
        <end position="651"/>
    </location>
</feature>
<evidence type="ECO:0000313" key="5">
    <source>
        <dbReference type="RefSeq" id="XP_065659327.1"/>
    </source>
</evidence>
<evidence type="ECO:0000256" key="1">
    <source>
        <dbReference type="SAM" id="Coils"/>
    </source>
</evidence>
<accession>A0ABM4CCE7</accession>
<dbReference type="InterPro" id="IPR029512">
    <property type="entry name" value="CCDC154"/>
</dbReference>
<dbReference type="RefSeq" id="XP_065659325.1">
    <property type="nucleotide sequence ID" value="XM_065803253.1"/>
</dbReference>
<dbReference type="PANTHER" id="PTHR35153:SF1">
    <property type="entry name" value="COILED-COIL DOMAIN-CONTAINING PROTEIN 154"/>
    <property type="match status" value="1"/>
</dbReference>
<evidence type="ECO:0000313" key="3">
    <source>
        <dbReference type="Proteomes" id="UP001652625"/>
    </source>
</evidence>